<dbReference type="RefSeq" id="WP_144874356.1">
    <property type="nucleotide sequence ID" value="NZ_LR214084.1"/>
</dbReference>
<proteinExistence type="predicted"/>
<organism evidence="1 2">
    <name type="scientific">Hyella patelloides LEGE 07179</name>
    <dbReference type="NCBI Taxonomy" id="945734"/>
    <lineage>
        <taxon>Bacteria</taxon>
        <taxon>Bacillati</taxon>
        <taxon>Cyanobacteriota</taxon>
        <taxon>Cyanophyceae</taxon>
        <taxon>Pleurocapsales</taxon>
        <taxon>Hyellaceae</taxon>
        <taxon>Hyella</taxon>
    </lineage>
</organism>
<gene>
    <name evidence="1" type="ORF">H1P_3480008</name>
</gene>
<dbReference type="Proteomes" id="UP000320055">
    <property type="component" value="Unassembled WGS sequence"/>
</dbReference>
<sequence length="115" mass="13395">MPKIPDCNRCSLYARSNYLVCGVHPFGVDTDSCIDFRPDPNIEEEEQWSPEGYSWYGEELIANRPSRYTEDEQLEILDNHPFFTGICPKCSYRFNLNNQIVHYDCPVCDFVDDSV</sequence>
<evidence type="ECO:0000313" key="1">
    <source>
        <dbReference type="EMBL" id="VEP15564.1"/>
    </source>
</evidence>
<name>A0A563VVS6_9CYAN</name>
<dbReference type="EMBL" id="CAACVJ010000277">
    <property type="protein sequence ID" value="VEP15564.1"/>
    <property type="molecule type" value="Genomic_DNA"/>
</dbReference>
<accession>A0A563VVS6</accession>
<reference evidence="1 2" key="1">
    <citation type="submission" date="2019-01" db="EMBL/GenBank/DDBJ databases">
        <authorList>
            <person name="Brito A."/>
        </authorList>
    </citation>
    <scope>NUCLEOTIDE SEQUENCE [LARGE SCALE GENOMIC DNA]</scope>
    <source>
        <strain evidence="1">1</strain>
    </source>
</reference>
<dbReference type="AlphaFoldDB" id="A0A563VVS6"/>
<keyword evidence="2" id="KW-1185">Reference proteome</keyword>
<dbReference type="OrthoDB" id="516763at2"/>
<protein>
    <submittedName>
        <fullName evidence="1">Uncharacterized protein</fullName>
    </submittedName>
</protein>
<evidence type="ECO:0000313" key="2">
    <source>
        <dbReference type="Proteomes" id="UP000320055"/>
    </source>
</evidence>